<dbReference type="AlphaFoldDB" id="A0A0F9HJU3"/>
<accession>A0A0F9HJU3</accession>
<dbReference type="SUPFAM" id="SSF53335">
    <property type="entry name" value="S-adenosyl-L-methionine-dependent methyltransferases"/>
    <property type="match status" value="1"/>
</dbReference>
<evidence type="ECO:0008006" key="2">
    <source>
        <dbReference type="Google" id="ProtNLM"/>
    </source>
</evidence>
<dbReference type="EMBL" id="LAZR01024356">
    <property type="protein sequence ID" value="KKL75412.1"/>
    <property type="molecule type" value="Genomic_DNA"/>
</dbReference>
<comment type="caution">
    <text evidence="1">The sequence shown here is derived from an EMBL/GenBank/DDBJ whole genome shotgun (WGS) entry which is preliminary data.</text>
</comment>
<evidence type="ECO:0000313" key="1">
    <source>
        <dbReference type="EMBL" id="KKL75412.1"/>
    </source>
</evidence>
<reference evidence="1" key="1">
    <citation type="journal article" date="2015" name="Nature">
        <title>Complex archaea that bridge the gap between prokaryotes and eukaryotes.</title>
        <authorList>
            <person name="Spang A."/>
            <person name="Saw J.H."/>
            <person name="Jorgensen S.L."/>
            <person name="Zaremba-Niedzwiedzka K."/>
            <person name="Martijn J."/>
            <person name="Lind A.E."/>
            <person name="van Eijk R."/>
            <person name="Schleper C."/>
            <person name="Guy L."/>
            <person name="Ettema T.J."/>
        </authorList>
    </citation>
    <scope>NUCLEOTIDE SEQUENCE</scope>
</reference>
<dbReference type="InterPro" id="IPR029063">
    <property type="entry name" value="SAM-dependent_MTases_sf"/>
</dbReference>
<organism evidence="1">
    <name type="scientific">marine sediment metagenome</name>
    <dbReference type="NCBI Taxonomy" id="412755"/>
    <lineage>
        <taxon>unclassified sequences</taxon>
        <taxon>metagenomes</taxon>
        <taxon>ecological metagenomes</taxon>
    </lineage>
</organism>
<name>A0A0F9HJU3_9ZZZZ</name>
<sequence length="199" mass="23112">IYNKTNAGKVNYNNLKVNKMRLLEVPEIPPVPKHYMDVPGFNNEAHNESLQETAQLVKPGSKVLEVGTAWGRSTWSLLDSLPSPIELHVLDSFIHLEGGKMRHYEGCMKKHSDIMCQRYALKIFVEQNQRACWDWSLKQHPRMNTDKIIVHQMLSEKFRETDDIKWDLVYLDACHSYQSVSGELNKWADCPILLIKDMM</sequence>
<feature type="non-terminal residue" evidence="1">
    <location>
        <position position="1"/>
    </location>
</feature>
<proteinExistence type="predicted"/>
<protein>
    <recommendedName>
        <fullName evidence="2">Methyltransferase domain-containing protein</fullName>
    </recommendedName>
</protein>
<gene>
    <name evidence="1" type="ORF">LCGC14_2055120</name>
</gene>
<dbReference type="Gene3D" id="3.40.50.150">
    <property type="entry name" value="Vaccinia Virus protein VP39"/>
    <property type="match status" value="1"/>
</dbReference>